<organism evidence="2 3">
    <name type="scientific">Mesorhizobium captivum</name>
    <dbReference type="NCBI Taxonomy" id="3072319"/>
    <lineage>
        <taxon>Bacteria</taxon>
        <taxon>Pseudomonadati</taxon>
        <taxon>Pseudomonadota</taxon>
        <taxon>Alphaproteobacteria</taxon>
        <taxon>Hyphomicrobiales</taxon>
        <taxon>Phyllobacteriaceae</taxon>
        <taxon>Mesorhizobium</taxon>
    </lineage>
</organism>
<gene>
    <name evidence="2" type="ORF">RFN29_13685</name>
</gene>
<reference evidence="2 3" key="1">
    <citation type="submission" date="2023-08" db="EMBL/GenBank/DDBJ databases">
        <title>Implementing the SeqCode for naming new Mesorhizobium species isolated from Vachellia karroo root nodules.</title>
        <authorList>
            <person name="Van Lill M."/>
        </authorList>
    </citation>
    <scope>NUCLEOTIDE SEQUENCE [LARGE SCALE GENOMIC DNA]</scope>
    <source>
        <strain evidence="2 3">VK22B</strain>
    </source>
</reference>
<dbReference type="RefSeq" id="WP_320226600.1">
    <property type="nucleotide sequence ID" value="NZ_JAVIJB010000010.1"/>
</dbReference>
<keyword evidence="1" id="KW-0732">Signal</keyword>
<dbReference type="EMBL" id="JAVIJC010000012">
    <property type="protein sequence ID" value="MDX8492626.1"/>
    <property type="molecule type" value="Genomic_DNA"/>
</dbReference>
<feature type="signal peptide" evidence="1">
    <location>
        <begin position="1"/>
        <end position="35"/>
    </location>
</feature>
<dbReference type="Proteomes" id="UP001271249">
    <property type="component" value="Unassembled WGS sequence"/>
</dbReference>
<evidence type="ECO:0000313" key="2">
    <source>
        <dbReference type="EMBL" id="MDX8492626.1"/>
    </source>
</evidence>
<keyword evidence="3" id="KW-1185">Reference proteome</keyword>
<protein>
    <submittedName>
        <fullName evidence="2">Uncharacterized protein</fullName>
    </submittedName>
</protein>
<name>A0ABU4Z071_9HYPH</name>
<evidence type="ECO:0000313" key="3">
    <source>
        <dbReference type="Proteomes" id="UP001271249"/>
    </source>
</evidence>
<accession>A0ABU4Z071</accession>
<evidence type="ECO:0000256" key="1">
    <source>
        <dbReference type="SAM" id="SignalP"/>
    </source>
</evidence>
<feature type="chain" id="PRO_5046120141" evidence="1">
    <location>
        <begin position="36"/>
        <end position="131"/>
    </location>
</feature>
<comment type="caution">
    <text evidence="2">The sequence shown here is derived from an EMBL/GenBank/DDBJ whole genome shotgun (WGS) entry which is preliminary data.</text>
</comment>
<proteinExistence type="predicted"/>
<sequence>MTASERARSKLLPVRSACSALMALLVLALVGFAQAEISASTATASGGAGISATRQGETLALLRITGKAQAVEVRAGRPLPIKLVSGNPGALHPAGDFLVAGQALPAQPSIVPAFAAAPLSLANQPRAPPAV</sequence>